<reference evidence="1" key="1">
    <citation type="submission" date="2021-01" db="EMBL/GenBank/DDBJ databases">
        <authorList>
            <person name="Corre E."/>
            <person name="Pelletier E."/>
            <person name="Niang G."/>
            <person name="Scheremetjew M."/>
            <person name="Finn R."/>
            <person name="Kale V."/>
            <person name="Holt S."/>
            <person name="Cochrane G."/>
            <person name="Meng A."/>
            <person name="Brown T."/>
            <person name="Cohen L."/>
        </authorList>
    </citation>
    <scope>NUCLEOTIDE SEQUENCE</scope>
    <source>
        <strain evidence="1">SAG 36.94</strain>
    </source>
</reference>
<evidence type="ECO:0000313" key="1">
    <source>
        <dbReference type="EMBL" id="CAD9235785.1"/>
    </source>
</evidence>
<dbReference type="AlphaFoldDB" id="A0A7S1XFC7"/>
<dbReference type="EMBL" id="HBGH01014204">
    <property type="protein sequence ID" value="CAD9235785.1"/>
    <property type="molecule type" value="Transcribed_RNA"/>
</dbReference>
<protein>
    <submittedName>
        <fullName evidence="1">Uncharacterized protein</fullName>
    </submittedName>
</protein>
<accession>A0A7S1XFC7</accession>
<sequence length="136" mass="14728">MAFVSVSWTSGNASQSRARTCVVKPVRMSALSNVDADAASENKAMSEFRSLVAAERQAALTQLRSSLQTRKDMWAEGVSEKKLLTFAGQLDLEYARLQRWKNQSGFSVAGGRVTGVPGLNLPSIGALDYQDTSIKV</sequence>
<name>A0A7S1XFC7_9RHOD</name>
<gene>
    <name evidence="1" type="ORF">CCAE0312_LOCUS7876</name>
</gene>
<proteinExistence type="predicted"/>
<organism evidence="1">
    <name type="scientific">Compsopogon caeruleus</name>
    <dbReference type="NCBI Taxonomy" id="31354"/>
    <lineage>
        <taxon>Eukaryota</taxon>
        <taxon>Rhodophyta</taxon>
        <taxon>Compsopogonophyceae</taxon>
        <taxon>Compsopogonales</taxon>
        <taxon>Compsopogonaceae</taxon>
        <taxon>Compsopogon</taxon>
    </lineage>
</organism>